<dbReference type="AlphaFoldDB" id="H1YBG6"/>
<accession>H1YBG6</accession>
<dbReference type="STRING" id="714943.Mucpa_0856"/>
<keyword evidence="1" id="KW-0812">Transmembrane</keyword>
<reference evidence="2" key="1">
    <citation type="submission" date="2011-09" db="EMBL/GenBank/DDBJ databases">
        <title>The permanent draft genome of Mucilaginibacter paludis DSM 18603.</title>
        <authorList>
            <consortium name="US DOE Joint Genome Institute (JGI-PGF)"/>
            <person name="Lucas S."/>
            <person name="Han J."/>
            <person name="Lapidus A."/>
            <person name="Bruce D."/>
            <person name="Goodwin L."/>
            <person name="Pitluck S."/>
            <person name="Peters L."/>
            <person name="Kyrpides N."/>
            <person name="Mavromatis K."/>
            <person name="Ivanova N."/>
            <person name="Mikhailova N."/>
            <person name="Held B."/>
            <person name="Detter J.C."/>
            <person name="Tapia R."/>
            <person name="Han C."/>
            <person name="Land M."/>
            <person name="Hauser L."/>
            <person name="Markowitz V."/>
            <person name="Cheng J.-F."/>
            <person name="Hugenholtz P."/>
            <person name="Woyke T."/>
            <person name="Wu D."/>
            <person name="Tindall B."/>
            <person name="Brambilla E."/>
            <person name="Klenk H.-P."/>
            <person name="Eisen J.A."/>
        </authorList>
    </citation>
    <scope>NUCLEOTIDE SEQUENCE [LARGE SCALE GENOMIC DNA]</scope>
    <source>
        <strain evidence="2">DSM 18603</strain>
    </source>
</reference>
<dbReference type="EMBL" id="CM001403">
    <property type="protein sequence ID" value="EHQ25037.1"/>
    <property type="molecule type" value="Genomic_DNA"/>
</dbReference>
<protein>
    <submittedName>
        <fullName evidence="2">Uncharacterized protein</fullName>
    </submittedName>
</protein>
<dbReference type="eggNOG" id="ENOG5030ZKM">
    <property type="taxonomic scope" value="Bacteria"/>
</dbReference>
<feature type="transmembrane region" description="Helical" evidence="1">
    <location>
        <begin position="6"/>
        <end position="22"/>
    </location>
</feature>
<keyword evidence="3" id="KW-1185">Reference proteome</keyword>
<gene>
    <name evidence="2" type="ORF">Mucpa_0856</name>
</gene>
<feature type="transmembrane region" description="Helical" evidence="1">
    <location>
        <begin position="159"/>
        <end position="186"/>
    </location>
</feature>
<dbReference type="OrthoDB" id="1443121at2"/>
<dbReference type="Proteomes" id="UP000002774">
    <property type="component" value="Chromosome"/>
</dbReference>
<name>H1YBG6_9SPHI</name>
<evidence type="ECO:0000313" key="3">
    <source>
        <dbReference type="Proteomes" id="UP000002774"/>
    </source>
</evidence>
<dbReference type="RefSeq" id="WP_008504660.1">
    <property type="nucleotide sequence ID" value="NZ_CM001403.1"/>
</dbReference>
<organism evidence="2 3">
    <name type="scientific">Mucilaginibacter paludis DSM 18603</name>
    <dbReference type="NCBI Taxonomy" id="714943"/>
    <lineage>
        <taxon>Bacteria</taxon>
        <taxon>Pseudomonadati</taxon>
        <taxon>Bacteroidota</taxon>
        <taxon>Sphingobacteriia</taxon>
        <taxon>Sphingobacteriales</taxon>
        <taxon>Sphingobacteriaceae</taxon>
        <taxon>Mucilaginibacter</taxon>
    </lineage>
</organism>
<evidence type="ECO:0000256" key="1">
    <source>
        <dbReference type="SAM" id="Phobius"/>
    </source>
</evidence>
<keyword evidence="1" id="KW-0472">Membrane</keyword>
<keyword evidence="1" id="KW-1133">Transmembrane helix</keyword>
<sequence length="210" mass="23644">MSLILFRVLFFCLVPVGIFILVKTIRMLKGIFAGEVIAEIPFTQQEVLFEITRPGVYAIWQKGQLFRKTPVDKFQLKLNKIASGEAISLPQSFFRPYINGFDTGRMEMNRFSAESGQYRLTVVEGTSVSVFEKLAFNLFPAKPVDYSQYFIQVRESRPIYYMIAAIPLFTLAGFCMIGGMVAGFIAPDILAGLGIQTAGNLQYLLRMNCC</sequence>
<proteinExistence type="predicted"/>
<evidence type="ECO:0000313" key="2">
    <source>
        <dbReference type="EMBL" id="EHQ25037.1"/>
    </source>
</evidence>
<dbReference type="HOGENOM" id="CLU_124898_0_0_10"/>